<name>A0AAP9D9X6_9ENTR</name>
<dbReference type="PANTHER" id="PTHR40266:SF2">
    <property type="entry name" value="TOXIN HIGB-1"/>
    <property type="match status" value="1"/>
</dbReference>
<dbReference type="Pfam" id="PF05015">
    <property type="entry name" value="HigB-like_toxin"/>
    <property type="match status" value="1"/>
</dbReference>
<evidence type="ECO:0000313" key="1">
    <source>
        <dbReference type="EMBL" id="QDK17613.1"/>
    </source>
</evidence>
<dbReference type="EMBL" id="CP035382">
    <property type="protein sequence ID" value="QDK17613.1"/>
    <property type="molecule type" value="Genomic_DNA"/>
</dbReference>
<organism evidence="1 2">
    <name type="scientific">Leclercia adecarboxylata</name>
    <dbReference type="NCBI Taxonomy" id="83655"/>
    <lineage>
        <taxon>Bacteria</taxon>
        <taxon>Pseudomonadati</taxon>
        <taxon>Pseudomonadota</taxon>
        <taxon>Gammaproteobacteria</taxon>
        <taxon>Enterobacterales</taxon>
        <taxon>Enterobacteriaceae</taxon>
        <taxon>Leclercia</taxon>
    </lineage>
</organism>
<dbReference type="AlphaFoldDB" id="A0AAP9D9X6"/>
<dbReference type="RefSeq" id="WP_142486805.1">
    <property type="nucleotide sequence ID" value="NZ_CP035382.1"/>
</dbReference>
<dbReference type="InterPro" id="IPR007711">
    <property type="entry name" value="HigB-1"/>
</dbReference>
<dbReference type="InterPro" id="IPR035093">
    <property type="entry name" value="RelE/ParE_toxin_dom_sf"/>
</dbReference>
<dbReference type="Proteomes" id="UP000317812">
    <property type="component" value="Chromosome"/>
</dbReference>
<accession>A0AAP9D9X6</accession>
<dbReference type="Gene3D" id="3.30.2310.20">
    <property type="entry name" value="RelE-like"/>
    <property type="match status" value="1"/>
</dbReference>
<evidence type="ECO:0000313" key="2">
    <source>
        <dbReference type="Proteomes" id="UP000317812"/>
    </source>
</evidence>
<sequence>MTTPLTLRSISDFRDTWLEDFFLYGRPHGKIPAEIASALMRKLDIINAATSYRDLRSPPGNKLEALSSPLLGCYLIRVNRQYRLIFIWSGGKAKGIYLDPHTYNAHR</sequence>
<dbReference type="SUPFAM" id="SSF143011">
    <property type="entry name" value="RelE-like"/>
    <property type="match status" value="1"/>
</dbReference>
<gene>
    <name evidence="1" type="ORF">ES815_04545</name>
</gene>
<dbReference type="PANTHER" id="PTHR40266">
    <property type="entry name" value="TOXIN HIGB-1"/>
    <property type="match status" value="1"/>
</dbReference>
<reference evidence="1 2" key="1">
    <citation type="submission" date="2019-01" db="EMBL/GenBank/DDBJ databases">
        <title>Florfenicol resistance in Enterobacteriaceae and whole-genome sequence analysis of florfenicol-resistant Leclercia adecarboxylata strain R25.</title>
        <authorList>
            <person name="Bao Q."/>
            <person name="Ying Y."/>
        </authorList>
    </citation>
    <scope>NUCLEOTIDE SEQUENCE [LARGE SCALE GENOMIC DNA]</scope>
    <source>
        <strain evidence="1 2">R25</strain>
    </source>
</reference>
<proteinExistence type="predicted"/>
<protein>
    <submittedName>
        <fullName evidence="1">Type II toxin-antitoxin system RelE/ParE family toxin</fullName>
    </submittedName>
</protein>